<dbReference type="EMBL" id="QRBB01000001">
    <property type="protein sequence ID" value="RDS78695.1"/>
    <property type="molecule type" value="Genomic_DNA"/>
</dbReference>
<evidence type="ECO:0008006" key="3">
    <source>
        <dbReference type="Google" id="ProtNLM"/>
    </source>
</evidence>
<dbReference type="Proteomes" id="UP000254101">
    <property type="component" value="Unassembled WGS sequence"/>
</dbReference>
<comment type="caution">
    <text evidence="1">The sequence shown here is derived from an EMBL/GenBank/DDBJ whole genome shotgun (WGS) entry which is preliminary data.</text>
</comment>
<evidence type="ECO:0000313" key="2">
    <source>
        <dbReference type="Proteomes" id="UP000254101"/>
    </source>
</evidence>
<evidence type="ECO:0000313" key="1">
    <source>
        <dbReference type="EMBL" id="RDS78695.1"/>
    </source>
</evidence>
<sequence length="149" mass="15153">MKQMILPIALLIGGVGVGGGASYATATLLGPAGGSAASSAEDGEAATTLVEVENVIAPLVLPDGQRLAGYVSFKLALQVPEEEAEDVTAHLPLLLHEINMRTYREPMASGPDGTLPTLEVFRAIVQEAADVAFDKGTVSAVAIASATPA</sequence>
<organism evidence="1 2">
    <name type="scientific">Alteriqipengyuania lutimaris</name>
    <dbReference type="NCBI Taxonomy" id="1538146"/>
    <lineage>
        <taxon>Bacteria</taxon>
        <taxon>Pseudomonadati</taxon>
        <taxon>Pseudomonadota</taxon>
        <taxon>Alphaproteobacteria</taxon>
        <taxon>Sphingomonadales</taxon>
        <taxon>Erythrobacteraceae</taxon>
        <taxon>Alteriqipengyuania</taxon>
    </lineage>
</organism>
<accession>A0A395LPM8</accession>
<dbReference type="OrthoDB" id="7502927at2"/>
<reference evidence="1 2" key="1">
    <citation type="submission" date="2018-07" db="EMBL/GenBank/DDBJ databases">
        <title>Erythrobacter nanhaiensis sp. nov., a novel member of the genus Erythrobacter isolated from the South China Sea.</title>
        <authorList>
            <person name="Chen X."/>
            <person name="Liu J."/>
        </authorList>
    </citation>
    <scope>NUCLEOTIDE SEQUENCE [LARGE SCALE GENOMIC DNA]</scope>
    <source>
        <strain evidence="1 2">S-5</strain>
    </source>
</reference>
<keyword evidence="2" id="KW-1185">Reference proteome</keyword>
<protein>
    <recommendedName>
        <fullName evidence="3">Flagellar basal body-associated FliL family protein</fullName>
    </recommendedName>
</protein>
<dbReference type="AlphaFoldDB" id="A0A395LPM8"/>
<name>A0A395LPM8_9SPHN</name>
<gene>
    <name evidence="1" type="ORF">DL238_12665</name>
</gene>
<proteinExistence type="predicted"/>